<protein>
    <submittedName>
        <fullName evidence="1">Uncharacterized protein</fullName>
    </submittedName>
</protein>
<gene>
    <name evidence="1" type="ORF">UFOVP142_22</name>
</gene>
<accession>A0A6J7XMG4</accession>
<evidence type="ECO:0000313" key="1">
    <source>
        <dbReference type="EMBL" id="CAB5237931.1"/>
    </source>
</evidence>
<name>A0A6J7XMG4_9CAUD</name>
<reference evidence="1" key="1">
    <citation type="submission" date="2020-05" db="EMBL/GenBank/DDBJ databases">
        <authorList>
            <person name="Chiriac C."/>
            <person name="Salcher M."/>
            <person name="Ghai R."/>
            <person name="Kavagutti S V."/>
        </authorList>
    </citation>
    <scope>NUCLEOTIDE SEQUENCE</scope>
</reference>
<dbReference type="EMBL" id="LR798460">
    <property type="protein sequence ID" value="CAB5237931.1"/>
    <property type="molecule type" value="Genomic_DNA"/>
</dbReference>
<sequence>MSVINYLKGLMGFDQATKEKLRIRQEALARWTEDEKLWVKYYMAQIPCTKPDLNKYLADPKYRWTPPSKPLPPGPRPI</sequence>
<organism evidence="1">
    <name type="scientific">uncultured Caudovirales phage</name>
    <dbReference type="NCBI Taxonomy" id="2100421"/>
    <lineage>
        <taxon>Viruses</taxon>
        <taxon>Duplodnaviria</taxon>
        <taxon>Heunggongvirae</taxon>
        <taxon>Uroviricota</taxon>
        <taxon>Caudoviricetes</taxon>
        <taxon>Peduoviridae</taxon>
        <taxon>Maltschvirus</taxon>
        <taxon>Maltschvirus maltsch</taxon>
    </lineage>
</organism>
<proteinExistence type="predicted"/>